<name>A0A1A9LBQ9_9FLAO</name>
<keyword evidence="2" id="KW-1185">Reference proteome</keyword>
<gene>
    <name evidence="1" type="ORF">A7A78_14210</name>
</gene>
<protein>
    <submittedName>
        <fullName evidence="1">Uncharacterized protein</fullName>
    </submittedName>
</protein>
<dbReference type="OrthoDB" id="828135at2"/>
<dbReference type="STRING" id="1385699.A7A78_14210"/>
<accession>A0A1A9LBQ9</accession>
<dbReference type="Proteomes" id="UP000077552">
    <property type="component" value="Unassembled WGS sequence"/>
</dbReference>
<dbReference type="RefSeq" id="WP_068762489.1">
    <property type="nucleotide sequence ID" value="NZ_LXIE01000033.1"/>
</dbReference>
<dbReference type="EMBL" id="LXIE01000033">
    <property type="protein sequence ID" value="OAD90718.1"/>
    <property type="molecule type" value="Genomic_DNA"/>
</dbReference>
<proteinExistence type="predicted"/>
<sequence>MNTFQTINTAYLRASRTIETVLVSKEHLRKVFFIYNYEGNSFRVFENHLSLLHFLQNKGENDFHFSTEIEVDGFFSKVKLVA</sequence>
<organism evidence="1 2">
    <name type="scientific">Aequorivita soesokkakensis</name>
    <dbReference type="NCBI Taxonomy" id="1385699"/>
    <lineage>
        <taxon>Bacteria</taxon>
        <taxon>Pseudomonadati</taxon>
        <taxon>Bacteroidota</taxon>
        <taxon>Flavobacteriia</taxon>
        <taxon>Flavobacteriales</taxon>
        <taxon>Flavobacteriaceae</taxon>
        <taxon>Aequorivita</taxon>
    </lineage>
</organism>
<comment type="caution">
    <text evidence="1">The sequence shown here is derived from an EMBL/GenBank/DDBJ whole genome shotgun (WGS) entry which is preliminary data.</text>
</comment>
<reference evidence="1 2" key="1">
    <citation type="submission" date="2016-05" db="EMBL/GenBank/DDBJ databases">
        <title>Genome sequencing of Vitellibacter soesokkakensis RSSK-12.</title>
        <authorList>
            <person name="Thevarajoo S."/>
            <person name="Selvaratnam C."/>
            <person name="Goh K.M."/>
            <person name="Chan K.-G."/>
            <person name="Chong C.S."/>
        </authorList>
    </citation>
    <scope>NUCLEOTIDE SEQUENCE [LARGE SCALE GENOMIC DNA]</scope>
    <source>
        <strain evidence="1 2">RSSK-12</strain>
    </source>
</reference>
<evidence type="ECO:0000313" key="1">
    <source>
        <dbReference type="EMBL" id="OAD90718.1"/>
    </source>
</evidence>
<dbReference type="AlphaFoldDB" id="A0A1A9LBQ9"/>
<evidence type="ECO:0000313" key="2">
    <source>
        <dbReference type="Proteomes" id="UP000077552"/>
    </source>
</evidence>